<dbReference type="Proteomes" id="UP000002195">
    <property type="component" value="Unassembled WGS sequence"/>
</dbReference>
<evidence type="ECO:0000256" key="2">
    <source>
        <dbReference type="ARBA" id="ARBA00023180"/>
    </source>
</evidence>
<evidence type="ECO:0000256" key="1">
    <source>
        <dbReference type="ARBA" id="ARBA00023157"/>
    </source>
</evidence>
<keyword evidence="6" id="KW-1185">Reference proteome</keyword>
<dbReference type="GO" id="GO:0005615">
    <property type="term" value="C:extracellular space"/>
    <property type="evidence" value="ECO:0000318"/>
    <property type="project" value="GO_Central"/>
</dbReference>
<dbReference type="PROSITE" id="PS50015">
    <property type="entry name" value="SAP_B"/>
    <property type="match status" value="2"/>
</dbReference>
<keyword evidence="3" id="KW-0732">Signal</keyword>
<feature type="domain" description="Saposin B-type" evidence="4">
    <location>
        <begin position="107"/>
        <end position="187"/>
    </location>
</feature>
<dbReference type="GO" id="GO:0005764">
    <property type="term" value="C:lysosome"/>
    <property type="evidence" value="ECO:0007669"/>
    <property type="project" value="InterPro"/>
</dbReference>
<dbReference type="Pfam" id="PF03489">
    <property type="entry name" value="SapB_2"/>
    <property type="match status" value="2"/>
</dbReference>
<feature type="domain" description="Saposin B-type" evidence="4">
    <location>
        <begin position="20"/>
        <end position="101"/>
    </location>
</feature>
<dbReference type="InParanoid" id="Q54SX7"/>
<dbReference type="PhylomeDB" id="Q54SX7"/>
<dbReference type="FunCoup" id="Q54SX7">
    <property type="interactions" value="1"/>
</dbReference>
<dbReference type="GO" id="GO:0016020">
    <property type="term" value="C:membrane"/>
    <property type="evidence" value="ECO:0007669"/>
    <property type="project" value="GOC"/>
</dbReference>
<dbReference type="Gene3D" id="1.10.225.10">
    <property type="entry name" value="Saposin-like"/>
    <property type="match status" value="2"/>
</dbReference>
<dbReference type="PaxDb" id="44689-DDB0205158"/>
<dbReference type="GeneID" id="8623433"/>
<reference evidence="5 6" key="1">
    <citation type="journal article" date="2005" name="Nature">
        <title>The genome of the social amoeba Dictyostelium discoideum.</title>
        <authorList>
            <consortium name="The Dictyostelium discoideum Sequencing Consortium"/>
            <person name="Eichinger L."/>
            <person name="Pachebat J.A."/>
            <person name="Glockner G."/>
            <person name="Rajandream M.A."/>
            <person name="Sucgang R."/>
            <person name="Berriman M."/>
            <person name="Song J."/>
            <person name="Olsen R."/>
            <person name="Szafranski K."/>
            <person name="Xu Q."/>
            <person name="Tunggal B."/>
            <person name="Kummerfeld S."/>
            <person name="Madera M."/>
            <person name="Konfortov B.A."/>
            <person name="Rivero F."/>
            <person name="Bankier A.T."/>
            <person name="Lehmann R."/>
            <person name="Hamlin N."/>
            <person name="Davies R."/>
            <person name="Gaudet P."/>
            <person name="Fey P."/>
            <person name="Pilcher K."/>
            <person name="Chen G."/>
            <person name="Saunders D."/>
            <person name="Sodergren E."/>
            <person name="Davis P."/>
            <person name="Kerhornou A."/>
            <person name="Nie X."/>
            <person name="Hall N."/>
            <person name="Anjard C."/>
            <person name="Hemphill L."/>
            <person name="Bason N."/>
            <person name="Farbrother P."/>
            <person name="Desany B."/>
            <person name="Just E."/>
            <person name="Morio T."/>
            <person name="Rost R."/>
            <person name="Churcher C."/>
            <person name="Cooper J."/>
            <person name="Haydock S."/>
            <person name="van Driessche N."/>
            <person name="Cronin A."/>
            <person name="Goodhead I."/>
            <person name="Muzny D."/>
            <person name="Mourier T."/>
            <person name="Pain A."/>
            <person name="Lu M."/>
            <person name="Harper D."/>
            <person name="Lindsay R."/>
            <person name="Hauser H."/>
            <person name="James K."/>
            <person name="Quiles M."/>
            <person name="Madan Babu M."/>
            <person name="Saito T."/>
            <person name="Buchrieser C."/>
            <person name="Wardroper A."/>
            <person name="Felder M."/>
            <person name="Thangavelu M."/>
            <person name="Johnson D."/>
            <person name="Knights A."/>
            <person name="Loulseged H."/>
            <person name="Mungall K."/>
            <person name="Oliver K."/>
            <person name="Price C."/>
            <person name="Quail M.A."/>
            <person name="Urushihara H."/>
            <person name="Hernandez J."/>
            <person name="Rabbinowitsch E."/>
            <person name="Steffen D."/>
            <person name="Sanders M."/>
            <person name="Ma J."/>
            <person name="Kohara Y."/>
            <person name="Sharp S."/>
            <person name="Simmonds M."/>
            <person name="Spiegler S."/>
            <person name="Tivey A."/>
            <person name="Sugano S."/>
            <person name="White B."/>
            <person name="Walker D."/>
            <person name="Woodward J."/>
            <person name="Winckler T."/>
            <person name="Tanaka Y."/>
            <person name="Shaulsky G."/>
            <person name="Schleicher M."/>
            <person name="Weinstock G."/>
            <person name="Rosenthal A."/>
            <person name="Cox E.C."/>
            <person name="Chisholm R.L."/>
            <person name="Gibbs R."/>
            <person name="Loomis W.F."/>
            <person name="Platzer M."/>
            <person name="Kay R.R."/>
            <person name="Williams J."/>
            <person name="Dear P.H."/>
            <person name="Noegel A.A."/>
            <person name="Barrell B."/>
            <person name="Kuspa A."/>
        </authorList>
    </citation>
    <scope>NUCLEOTIDE SEQUENCE [LARGE SCALE GENOMIC DNA]</scope>
    <source>
        <strain evidence="5 6">AX4</strain>
    </source>
</reference>
<name>Q54SX7_DICDI</name>
<feature type="signal peptide" evidence="3">
    <location>
        <begin position="1"/>
        <end position="20"/>
    </location>
</feature>
<dbReference type="InterPro" id="IPR008373">
    <property type="entry name" value="Saposin"/>
</dbReference>
<sequence length="196" mass="21346">MKFLFKLAIIALASVSVVRANEECFVCTELVNFAEDFVEKNSSIVYVEGELEKVCKFAPSEYQATCDSLVTAYGAELVQLLINKEPASTVCNQIDLCTSSSAEELTGGVECTICDFALKEVEGFLQNSETETEILTQVDKACDLFGGLKSTCVSLANSYIPQLISALENNQNPDTICAEIKACPSSSSERMIKKNF</sequence>
<dbReference type="KEGG" id="ddi:DDB_G0282153"/>
<dbReference type="PRINTS" id="PR01797">
    <property type="entry name" value="SAPOSIN"/>
</dbReference>
<evidence type="ECO:0000259" key="4">
    <source>
        <dbReference type="PROSITE" id="PS50015"/>
    </source>
</evidence>
<dbReference type="EMBL" id="AAFI02000045">
    <property type="protein sequence ID" value="EAL66356.1"/>
    <property type="molecule type" value="Genomic_DNA"/>
</dbReference>
<dbReference type="InterPro" id="IPR011001">
    <property type="entry name" value="Saposin-like"/>
</dbReference>
<dbReference type="SMART" id="SM00741">
    <property type="entry name" value="SapB"/>
    <property type="match status" value="2"/>
</dbReference>
<evidence type="ECO:0000256" key="3">
    <source>
        <dbReference type="SAM" id="SignalP"/>
    </source>
</evidence>
<accession>Q54SX7</accession>
<evidence type="ECO:0000313" key="5">
    <source>
        <dbReference type="EMBL" id="EAL66356.1"/>
    </source>
</evidence>
<dbReference type="Pfam" id="PF05184">
    <property type="entry name" value="SapB_1"/>
    <property type="match status" value="2"/>
</dbReference>
<dbReference type="InterPro" id="IPR008139">
    <property type="entry name" value="SaposinB_dom"/>
</dbReference>
<comment type="caution">
    <text evidence="5">The sequence shown here is derived from an EMBL/GenBank/DDBJ whole genome shotgun (WGS) entry which is preliminary data.</text>
</comment>
<keyword evidence="1" id="KW-1015">Disulfide bond</keyword>
<dbReference type="eggNOG" id="KOG1340">
    <property type="taxonomic scope" value="Eukaryota"/>
</dbReference>
<dbReference type="GO" id="GO:0006665">
    <property type="term" value="P:sphingolipid metabolic process"/>
    <property type="evidence" value="ECO:0007669"/>
    <property type="project" value="InterPro"/>
</dbReference>
<dbReference type="AlphaFoldDB" id="Q54SX7"/>
<organism evidence="5 6">
    <name type="scientific">Dictyostelium discoideum</name>
    <name type="common">Social amoeba</name>
    <dbReference type="NCBI Taxonomy" id="44689"/>
    <lineage>
        <taxon>Eukaryota</taxon>
        <taxon>Amoebozoa</taxon>
        <taxon>Evosea</taxon>
        <taxon>Eumycetozoa</taxon>
        <taxon>Dictyostelia</taxon>
        <taxon>Dictyosteliales</taxon>
        <taxon>Dictyosteliaceae</taxon>
        <taxon>Dictyostelium</taxon>
    </lineage>
</organism>
<proteinExistence type="predicted"/>
<keyword evidence="2" id="KW-0325">Glycoprotein</keyword>
<gene>
    <name evidence="5" type="ORF">DDB_G0282153</name>
</gene>
<dbReference type="SUPFAM" id="SSF47862">
    <property type="entry name" value="Saposin"/>
    <property type="match status" value="2"/>
</dbReference>
<dbReference type="InterPro" id="IPR051428">
    <property type="entry name" value="Sphingo_Act-Surfact_Prot"/>
</dbReference>
<dbReference type="PANTHER" id="PTHR11480">
    <property type="entry name" value="SAPOSIN-RELATED"/>
    <property type="match status" value="1"/>
</dbReference>
<dbReference type="dictyBase" id="DDB_G0282153">
    <property type="gene designation" value="aplH"/>
</dbReference>
<dbReference type="OMA" id="GMCHRAI"/>
<dbReference type="PANTHER" id="PTHR11480:SF68">
    <property type="entry name" value="SAPOSIN B DOMAIN-CONTAINING PROTEIN-RELATED"/>
    <property type="match status" value="1"/>
</dbReference>
<dbReference type="InterPro" id="IPR008138">
    <property type="entry name" value="SapB_2"/>
</dbReference>
<evidence type="ECO:0000313" key="6">
    <source>
        <dbReference type="Proteomes" id="UP000002195"/>
    </source>
</evidence>
<dbReference type="SMR" id="Q54SX7"/>
<feature type="chain" id="PRO_5004249905" description="Saposin B-type domain-containing protein" evidence="3">
    <location>
        <begin position="21"/>
        <end position="196"/>
    </location>
</feature>
<dbReference type="RefSeq" id="XP_640332.1">
    <property type="nucleotide sequence ID" value="XM_635240.1"/>
</dbReference>
<dbReference type="STRING" id="44689.Q54SX7"/>
<dbReference type="ABCD" id="Q54SX7">
    <property type="antibodies" value="6 sequenced antibodies"/>
</dbReference>
<protein>
    <recommendedName>
        <fullName evidence="4">Saposin B-type domain-containing protein</fullName>
    </recommendedName>
</protein>
<dbReference type="InterPro" id="IPR007856">
    <property type="entry name" value="SapB_1"/>
</dbReference>
<dbReference type="HOGENOM" id="CLU_099640_0_0_1"/>
<dbReference type="VEuPathDB" id="AmoebaDB:DDB_G0282153"/>